<dbReference type="InterPro" id="IPR013783">
    <property type="entry name" value="Ig-like_fold"/>
</dbReference>
<evidence type="ECO:0000313" key="1">
    <source>
        <dbReference type="EMBL" id="MCX2977510.1"/>
    </source>
</evidence>
<name>A0ABT3T6N7_9GAMM</name>
<comment type="caution">
    <text evidence="1">The sequence shown here is derived from an EMBL/GenBank/DDBJ whole genome shotgun (WGS) entry which is preliminary data.</text>
</comment>
<sequence length="971" mass="104168">MVYFHRFFHGEPRKGIMVRNKAKSAAGLCGQMLTGVAGVMMGLLPALLHADSELPLDANPRPSEPDLEELISILRATPETGWVRVNANDFEDVWTPEGLLVSVDKDGSIPWDPRNIIPAWSGFAWDSRRGDLILYGGGHANYGGNEVYRWRGTTLSWERMSLPSDITSLESYPWLTVDGPDASPKASHTYDNNIYLPVVDRFLTFGGPNFGLGHAYEKEEPDGTFRVTGPYLLDPARADGNKVGGMTGSHSQWANPFLGVIGAEMWENRDVPQNMPEADFPRHFIDGSTGYTQEDGKDVVFVHAAYGVLSKYTINNVDDPAQDSWEHIGSNDTGWGQGAGAYLPTHDLFVRISPGLFSYWDLSTAGPANFNVAFVPSGPSLDDISTGDYGLGDYGMDYDPSRNRFLLWGGGGDVYALYPPPTVSPDGWEIEKLDGVVAPTPDSDLGAEWFTGVLGKWKYIAQIDAFVALQDQFSGNIWAYKPENWAEPGSDDPHVTIVDPVSKGFIIPGDDIVVTAATSNSASNITQVEFLLNGSTLDVVIEPPYTTTVNAVTQGFYTFEAIATDSNGNAFISPRVSATVADHVNNPPSVSMSAPLEGAVAYVDGRIISLSAEASDSDGTIAQVEFFLDGGSLGVVTAAPYSMPWTVQQGNHMITAAATDDTGITAFSNAIALNVTTPENLVVLQQGLGGYSGTTDTSLENFAGSQFHGDRQWLRSQEGGFNPLVRFAIFSNEGGPVPEGATITFAGLALYKSSTYDQAYSAHPLLVDWDQSEATWLESAEGMFWNEPGAGGIGSDYAASGSVEVHMDWNPGWLVLEVTDAVQSMSLGSQSNNGWQLIAGTGNPNQKSFRSSEFNAKPTLRPKLILQFTENTNLPPSVALTAPNEGTSYLAGDTITLSADAIDPDGSVTQVNFFYDSKWLGADSTAPYTLTKDAPAGGANALLTAVAIDNAYASATSESVTVNLPRPAGCY</sequence>
<organism evidence="1 2">
    <name type="scientific">Candidatus Marimicrobium litorale</name>
    <dbReference type="NCBI Taxonomy" id="2518991"/>
    <lineage>
        <taxon>Bacteria</taxon>
        <taxon>Pseudomonadati</taxon>
        <taxon>Pseudomonadota</taxon>
        <taxon>Gammaproteobacteria</taxon>
        <taxon>Cellvibrionales</taxon>
        <taxon>Halieaceae</taxon>
        <taxon>Marimicrobium</taxon>
    </lineage>
</organism>
<accession>A0ABT3T6N7</accession>
<reference evidence="1" key="1">
    <citation type="submission" date="2019-02" db="EMBL/GenBank/DDBJ databases">
        <authorList>
            <person name="Li S.-H."/>
        </authorList>
    </citation>
    <scope>NUCLEOTIDE SEQUENCE</scope>
    <source>
        <strain evidence="1">IMCC11814</strain>
    </source>
</reference>
<gene>
    <name evidence="1" type="ORF">EYC82_09115</name>
</gene>
<dbReference type="EMBL" id="SHNO01000001">
    <property type="protein sequence ID" value="MCX2977510.1"/>
    <property type="molecule type" value="Genomic_DNA"/>
</dbReference>
<dbReference type="Pfam" id="PF17957">
    <property type="entry name" value="Big_7"/>
    <property type="match status" value="3"/>
</dbReference>
<keyword evidence="2" id="KW-1185">Reference proteome</keyword>
<dbReference type="NCBIfam" id="NF033679">
    <property type="entry name" value="DNRLRE_dom"/>
    <property type="match status" value="1"/>
</dbReference>
<dbReference type="Proteomes" id="UP001143304">
    <property type="component" value="Unassembled WGS sequence"/>
</dbReference>
<protein>
    <submittedName>
        <fullName evidence="1">DNRLRE domain-containing protein</fullName>
    </submittedName>
</protein>
<proteinExistence type="predicted"/>
<dbReference type="Gene3D" id="2.60.40.10">
    <property type="entry name" value="Immunoglobulins"/>
    <property type="match status" value="3"/>
</dbReference>
<evidence type="ECO:0000313" key="2">
    <source>
        <dbReference type="Proteomes" id="UP001143304"/>
    </source>
</evidence>